<sequence length="487" mass="54092">MLPAQSLVHSVKKPEVLIVGAGLGGLTLAILLEMANVPYVVYERATEVKSLGSSLFLGPDMAPFFQQIGIFGEFLTRSKPCNSIDTYNEHRKKTSTMDFATAAMMSGYHGYIIPRSAFYDILLKRIPGHRIHRGKNVLSIVQDSKGVMIRCSDGTTANGDVLVGADGANSVVRQSLYKQMQKDGRLASMDSKPLPNTCICLVGQSDPLDPAKYPELNDTFGHFDDILSDDKPYSNNVMCWSVIQYLTKESPKCDDSAKDTEWSSEAAETMCNEVRGFPIPSGNGALTLGDLIDSTPKDQISKAILKERVFNTWYHGRTVLIGDACHKIHPAGGQGALLAMHDAIALANWINVLPSTSIKNTAMIFRAYKNERYPAAREAYDNGHMMARMFTWNFRAKIIRYMAKHMPPWMHNASMRMNVMNRPQVSFLPLAKDTGSIRPQYQPSLFKTLEMIRNTNRTTIIAVNIGDGESLNVSDDDTSLLDLFDFL</sequence>
<dbReference type="SUPFAM" id="SSF51905">
    <property type="entry name" value="FAD/NAD(P)-binding domain"/>
    <property type="match status" value="1"/>
</dbReference>
<keyword evidence="7" id="KW-1185">Reference proteome</keyword>
<dbReference type="PANTHER" id="PTHR47356">
    <property type="entry name" value="FAD-DEPENDENT MONOOXYGENASE ASQG-RELATED"/>
    <property type="match status" value="1"/>
</dbReference>
<dbReference type="AlphaFoldDB" id="A0A9P6TVC8"/>
<dbReference type="Pfam" id="PF01494">
    <property type="entry name" value="FAD_binding_3"/>
    <property type="match status" value="2"/>
</dbReference>
<comment type="similarity">
    <text evidence="1">Belongs to the paxM FAD-dependent monooxygenase family.</text>
</comment>
<dbReference type="GO" id="GO:0071949">
    <property type="term" value="F:FAD binding"/>
    <property type="evidence" value="ECO:0007669"/>
    <property type="project" value="InterPro"/>
</dbReference>
<evidence type="ECO:0000313" key="6">
    <source>
        <dbReference type="EMBL" id="KAG0248160.1"/>
    </source>
</evidence>
<keyword evidence="3" id="KW-0274">FAD</keyword>
<dbReference type="InterPro" id="IPR050562">
    <property type="entry name" value="FAD_mOase_fung"/>
</dbReference>
<gene>
    <name evidence="6" type="ORF">BG011_000413</name>
</gene>
<proteinExistence type="inferred from homology"/>
<evidence type="ECO:0000256" key="4">
    <source>
        <dbReference type="ARBA" id="ARBA00023002"/>
    </source>
</evidence>
<comment type="caution">
    <text evidence="6">The sequence shown here is derived from an EMBL/GenBank/DDBJ whole genome shotgun (WGS) entry which is preliminary data.</text>
</comment>
<accession>A0A9P6TVC8</accession>
<dbReference type="Proteomes" id="UP000726737">
    <property type="component" value="Unassembled WGS sequence"/>
</dbReference>
<dbReference type="InterPro" id="IPR036188">
    <property type="entry name" value="FAD/NAD-bd_sf"/>
</dbReference>
<dbReference type="Gene3D" id="3.50.50.60">
    <property type="entry name" value="FAD/NAD(P)-binding domain"/>
    <property type="match status" value="1"/>
</dbReference>
<evidence type="ECO:0000259" key="5">
    <source>
        <dbReference type="Pfam" id="PF01494"/>
    </source>
</evidence>
<dbReference type="EMBL" id="JAAAJA010001081">
    <property type="protein sequence ID" value="KAG0248160.1"/>
    <property type="molecule type" value="Genomic_DNA"/>
</dbReference>
<dbReference type="PANTHER" id="PTHR47356:SF2">
    <property type="entry name" value="FAD-BINDING DOMAIN-CONTAINING PROTEIN-RELATED"/>
    <property type="match status" value="1"/>
</dbReference>
<evidence type="ECO:0000256" key="1">
    <source>
        <dbReference type="ARBA" id="ARBA00007992"/>
    </source>
</evidence>
<feature type="domain" description="FAD-binding" evidence="5">
    <location>
        <begin position="297"/>
        <end position="381"/>
    </location>
</feature>
<evidence type="ECO:0000256" key="2">
    <source>
        <dbReference type="ARBA" id="ARBA00022630"/>
    </source>
</evidence>
<dbReference type="GO" id="GO:0004497">
    <property type="term" value="F:monooxygenase activity"/>
    <property type="evidence" value="ECO:0007669"/>
    <property type="project" value="InterPro"/>
</dbReference>
<dbReference type="InterPro" id="IPR002938">
    <property type="entry name" value="FAD-bd"/>
</dbReference>
<feature type="domain" description="FAD-binding" evidence="5">
    <location>
        <begin position="15"/>
        <end position="187"/>
    </location>
</feature>
<keyword evidence="2" id="KW-0285">Flavoprotein</keyword>
<keyword evidence="4" id="KW-0560">Oxidoreductase</keyword>
<evidence type="ECO:0000256" key="3">
    <source>
        <dbReference type="ARBA" id="ARBA00022827"/>
    </source>
</evidence>
<dbReference type="PRINTS" id="PR00420">
    <property type="entry name" value="RNGMNOXGNASE"/>
</dbReference>
<organism evidence="6 7">
    <name type="scientific">Mortierella polycephala</name>
    <dbReference type="NCBI Taxonomy" id="41804"/>
    <lineage>
        <taxon>Eukaryota</taxon>
        <taxon>Fungi</taxon>
        <taxon>Fungi incertae sedis</taxon>
        <taxon>Mucoromycota</taxon>
        <taxon>Mortierellomycotina</taxon>
        <taxon>Mortierellomycetes</taxon>
        <taxon>Mortierellales</taxon>
        <taxon>Mortierellaceae</taxon>
        <taxon>Mortierella</taxon>
    </lineage>
</organism>
<reference evidence="6" key="1">
    <citation type="journal article" date="2020" name="Fungal Divers.">
        <title>Resolving the Mortierellaceae phylogeny through synthesis of multi-gene phylogenetics and phylogenomics.</title>
        <authorList>
            <person name="Vandepol N."/>
            <person name="Liber J."/>
            <person name="Desiro A."/>
            <person name="Na H."/>
            <person name="Kennedy M."/>
            <person name="Barry K."/>
            <person name="Grigoriev I.V."/>
            <person name="Miller A.N."/>
            <person name="O'Donnell K."/>
            <person name="Stajich J.E."/>
            <person name="Bonito G."/>
        </authorList>
    </citation>
    <scope>NUCLEOTIDE SEQUENCE</scope>
    <source>
        <strain evidence="6">KOD948</strain>
    </source>
</reference>
<protein>
    <recommendedName>
        <fullName evidence="5">FAD-binding domain-containing protein</fullName>
    </recommendedName>
</protein>
<evidence type="ECO:0000313" key="7">
    <source>
        <dbReference type="Proteomes" id="UP000726737"/>
    </source>
</evidence>
<dbReference type="OrthoDB" id="655030at2759"/>
<name>A0A9P6TVC8_9FUNG</name>